<accession>A0A6J5PUG9</accession>
<dbReference type="EMBL" id="LR797047">
    <property type="protein sequence ID" value="CAB4183624.1"/>
    <property type="molecule type" value="Genomic_DNA"/>
</dbReference>
<evidence type="ECO:0000313" key="3">
    <source>
        <dbReference type="EMBL" id="CAB4183624.1"/>
    </source>
</evidence>
<gene>
    <name evidence="3" type="ORF">UFOVP1104_44</name>
    <name evidence="4" type="ORF">UFOVP1371_57</name>
    <name evidence="5" type="ORF">UFOVP1468_4</name>
    <name evidence="6" type="ORF">UFOVP1555_15</name>
    <name evidence="1" type="ORF">UFOVP596_48</name>
    <name evidence="2" type="ORF">UFOVP938_57</name>
</gene>
<proteinExistence type="predicted"/>
<evidence type="ECO:0000313" key="1">
    <source>
        <dbReference type="EMBL" id="CAB4152084.1"/>
    </source>
</evidence>
<evidence type="ECO:0000313" key="5">
    <source>
        <dbReference type="EMBL" id="CAB4214743.1"/>
    </source>
</evidence>
<name>A0A6J5PUG9_9CAUD</name>
<dbReference type="EMBL" id="LR796570">
    <property type="protein sequence ID" value="CAB4152084.1"/>
    <property type="molecule type" value="Genomic_DNA"/>
</dbReference>
<protein>
    <submittedName>
        <fullName evidence="2">Uncharacterized protein</fullName>
    </submittedName>
</protein>
<organism evidence="2">
    <name type="scientific">uncultured Caudovirales phage</name>
    <dbReference type="NCBI Taxonomy" id="2100421"/>
    <lineage>
        <taxon>Viruses</taxon>
        <taxon>Duplodnaviria</taxon>
        <taxon>Heunggongvirae</taxon>
        <taxon>Uroviricota</taxon>
        <taxon>Caudoviricetes</taxon>
        <taxon>Peduoviridae</taxon>
        <taxon>Maltschvirus</taxon>
        <taxon>Maltschvirus maltsch</taxon>
    </lineage>
</organism>
<evidence type="ECO:0000313" key="2">
    <source>
        <dbReference type="EMBL" id="CAB4172718.1"/>
    </source>
</evidence>
<dbReference type="EMBL" id="LR796883">
    <property type="protein sequence ID" value="CAB4172718.1"/>
    <property type="molecule type" value="Genomic_DNA"/>
</dbReference>
<sequence>MNKQTVIAALMAFARQRSGIEFCNYGDVSAFRSEQRSIKRDLQHVRVLVSAVQWRDSITGDMIAEACKHAFSGRLSLIERADGKIAVDYCSGQYFPTEYRKAVCAVLASVLWDTWRENMPAPSGKITKTSGFGPFAHESEHDSINGMTPGDYLRATARKEFGRGIASRWFN</sequence>
<evidence type="ECO:0000313" key="6">
    <source>
        <dbReference type="EMBL" id="CAB5229267.1"/>
    </source>
</evidence>
<reference evidence="2" key="1">
    <citation type="submission" date="2020-05" db="EMBL/GenBank/DDBJ databases">
        <authorList>
            <person name="Chiriac C."/>
            <person name="Salcher M."/>
            <person name="Ghai R."/>
            <person name="Kavagutti S V."/>
        </authorList>
    </citation>
    <scope>NUCLEOTIDE SEQUENCE</scope>
</reference>
<dbReference type="EMBL" id="LR798399">
    <property type="protein sequence ID" value="CAB5229267.1"/>
    <property type="molecule type" value="Genomic_DNA"/>
</dbReference>
<dbReference type="EMBL" id="LR797322">
    <property type="protein sequence ID" value="CAB4202981.1"/>
    <property type="molecule type" value="Genomic_DNA"/>
</dbReference>
<dbReference type="EMBL" id="LR797416">
    <property type="protein sequence ID" value="CAB4214743.1"/>
    <property type="molecule type" value="Genomic_DNA"/>
</dbReference>
<evidence type="ECO:0000313" key="4">
    <source>
        <dbReference type="EMBL" id="CAB4202981.1"/>
    </source>
</evidence>